<accession>A0AAV3SUD5</accession>
<dbReference type="Proteomes" id="UP001567571">
    <property type="component" value="Unassembled WGS sequence"/>
</dbReference>
<proteinExistence type="inferred from homology"/>
<dbReference type="Proteomes" id="UP001501425">
    <property type="component" value="Unassembled WGS sequence"/>
</dbReference>
<dbReference type="CDD" id="cd23659">
    <property type="entry name" value="USP_At3g01520-like"/>
    <property type="match status" value="1"/>
</dbReference>
<feature type="domain" description="UspA" evidence="2">
    <location>
        <begin position="3"/>
        <end position="142"/>
    </location>
</feature>
<organism evidence="3 5">
    <name type="scientific">Halorubrum ejinorense</name>
    <dbReference type="NCBI Taxonomy" id="425309"/>
    <lineage>
        <taxon>Archaea</taxon>
        <taxon>Methanobacteriati</taxon>
        <taxon>Methanobacteriota</taxon>
        <taxon>Stenosarchaea group</taxon>
        <taxon>Halobacteria</taxon>
        <taxon>Halobacteriales</taxon>
        <taxon>Haloferacaceae</taxon>
        <taxon>Halorubrum</taxon>
    </lineage>
</organism>
<dbReference type="AlphaFoldDB" id="A0AAV3SUD5"/>
<dbReference type="PRINTS" id="PR01438">
    <property type="entry name" value="UNVRSLSTRESS"/>
</dbReference>
<gene>
    <name evidence="4" type="ORF">ABNG02_05040</name>
    <name evidence="3" type="ORF">GCM10008994_26520</name>
</gene>
<sequence>MPDSVLVAFDGSPPSERALTYAVENFLNATIVATYVINPIDSIADVESGGLPVAEGWYDDAQERATAIQTTARTLAADHDIELETVTGVGKPAREIVRYAEEHDIDQIVMGSHGRSGVGRAILGSVAEAVTRRARIPVTIVR</sequence>
<dbReference type="EMBL" id="JBEDNW010000002">
    <property type="protein sequence ID" value="MEZ3166687.1"/>
    <property type="molecule type" value="Genomic_DNA"/>
</dbReference>
<dbReference type="EMBL" id="BAAADQ010000015">
    <property type="protein sequence ID" value="GAA0550327.1"/>
    <property type="molecule type" value="Genomic_DNA"/>
</dbReference>
<dbReference type="Gene3D" id="3.40.50.620">
    <property type="entry name" value="HUPs"/>
    <property type="match status" value="1"/>
</dbReference>
<evidence type="ECO:0000313" key="5">
    <source>
        <dbReference type="Proteomes" id="UP001501425"/>
    </source>
</evidence>
<dbReference type="PANTHER" id="PTHR46268:SF24">
    <property type="entry name" value="UNIVERSAL STRESS PROTEIN"/>
    <property type="match status" value="1"/>
</dbReference>
<comment type="caution">
    <text evidence="3">The sequence shown here is derived from an EMBL/GenBank/DDBJ whole genome shotgun (WGS) entry which is preliminary data.</text>
</comment>
<dbReference type="InterPro" id="IPR006016">
    <property type="entry name" value="UspA"/>
</dbReference>
<comment type="similarity">
    <text evidence="1">Belongs to the universal stress protein A family.</text>
</comment>
<dbReference type="RefSeq" id="WP_343779919.1">
    <property type="nucleotide sequence ID" value="NZ_BAAADQ010000015.1"/>
</dbReference>
<dbReference type="Pfam" id="PF00582">
    <property type="entry name" value="Usp"/>
    <property type="match status" value="1"/>
</dbReference>
<keyword evidence="6" id="KW-1185">Reference proteome</keyword>
<reference evidence="3" key="1">
    <citation type="journal article" date="2014" name="Int. J. Syst. Evol. Microbiol.">
        <title>Complete genome sequence of Corynebacterium casei LMG S-19264T (=DSM 44701T), isolated from a smear-ripened cheese.</title>
        <authorList>
            <consortium name="US DOE Joint Genome Institute (JGI-PGF)"/>
            <person name="Walter F."/>
            <person name="Albersmeier A."/>
            <person name="Kalinowski J."/>
            <person name="Ruckert C."/>
        </authorList>
    </citation>
    <scope>NUCLEOTIDE SEQUENCE</scope>
    <source>
        <strain evidence="3">JCM 14265</strain>
    </source>
</reference>
<evidence type="ECO:0000313" key="4">
    <source>
        <dbReference type="EMBL" id="MEZ3166687.1"/>
    </source>
</evidence>
<name>A0AAV3SUD5_9EURY</name>
<dbReference type="InterPro" id="IPR014729">
    <property type="entry name" value="Rossmann-like_a/b/a_fold"/>
</dbReference>
<dbReference type="PANTHER" id="PTHR46268">
    <property type="entry name" value="STRESS RESPONSE PROTEIN NHAX"/>
    <property type="match status" value="1"/>
</dbReference>
<evidence type="ECO:0000259" key="2">
    <source>
        <dbReference type="Pfam" id="PF00582"/>
    </source>
</evidence>
<reference evidence="4 6" key="3">
    <citation type="submission" date="2024-06" db="EMBL/GenBank/DDBJ databases">
        <title>Halorubrum miltondacostae sp. nov., a potential PHA producer isolated from an inland solar saltern in Rio Maior, Portugal.</title>
        <authorList>
            <person name="Albuquerque L."/>
            <person name="Viver T."/>
            <person name="Barroso C."/>
            <person name="Claudino R."/>
            <person name="Galvan M."/>
            <person name="Simoes G."/>
            <person name="Lobo Da Cunha A."/>
            <person name="Egas C."/>
        </authorList>
    </citation>
    <scope>NUCLEOTIDE SEQUENCE [LARGE SCALE GENOMIC DNA]</scope>
    <source>
        <strain evidence="4 6">DSM 18646</strain>
    </source>
</reference>
<dbReference type="InterPro" id="IPR006015">
    <property type="entry name" value="Universal_stress_UspA"/>
</dbReference>
<evidence type="ECO:0000313" key="6">
    <source>
        <dbReference type="Proteomes" id="UP001567571"/>
    </source>
</evidence>
<reference evidence="3" key="2">
    <citation type="submission" date="2023-12" db="EMBL/GenBank/DDBJ databases">
        <authorList>
            <person name="Sun Q."/>
            <person name="Inoue M."/>
        </authorList>
    </citation>
    <scope>NUCLEOTIDE SEQUENCE</scope>
    <source>
        <strain evidence="3">JCM 14265</strain>
    </source>
</reference>
<evidence type="ECO:0000256" key="1">
    <source>
        <dbReference type="ARBA" id="ARBA00008791"/>
    </source>
</evidence>
<dbReference type="SUPFAM" id="SSF52402">
    <property type="entry name" value="Adenine nucleotide alpha hydrolases-like"/>
    <property type="match status" value="1"/>
</dbReference>
<protein>
    <submittedName>
        <fullName evidence="3">Universal stress protein</fullName>
    </submittedName>
</protein>
<evidence type="ECO:0000313" key="3">
    <source>
        <dbReference type="EMBL" id="GAA0550327.1"/>
    </source>
</evidence>